<evidence type="ECO:0000313" key="9">
    <source>
        <dbReference type="Proteomes" id="UP000515237"/>
    </source>
</evidence>
<dbReference type="AlphaFoldDB" id="A0A7G7GAP0"/>
<keyword evidence="4" id="KW-1134">Transmembrane beta strand</keyword>
<keyword evidence="7" id="KW-0998">Cell outer membrane</keyword>
<dbReference type="PANTHER" id="PTHR30026">
    <property type="entry name" value="OUTER MEMBRANE PROTEIN TOLC"/>
    <property type="match status" value="1"/>
</dbReference>
<dbReference type="Proteomes" id="UP000515237">
    <property type="component" value="Chromosome"/>
</dbReference>
<dbReference type="KEGG" id="aswu:HUW51_16405"/>
<gene>
    <name evidence="8" type="ORF">HUW51_16405</name>
</gene>
<proteinExistence type="inferred from homology"/>
<dbReference type="GO" id="GO:0015562">
    <property type="term" value="F:efflux transmembrane transporter activity"/>
    <property type="evidence" value="ECO:0007669"/>
    <property type="project" value="InterPro"/>
</dbReference>
<evidence type="ECO:0000256" key="5">
    <source>
        <dbReference type="ARBA" id="ARBA00022692"/>
    </source>
</evidence>
<evidence type="ECO:0000313" key="8">
    <source>
        <dbReference type="EMBL" id="QNF34224.1"/>
    </source>
</evidence>
<reference evidence="8 9" key="1">
    <citation type="journal article" date="2018" name="Int. J. Syst. Evol. Microbiol.">
        <title>Adhaeribacter swui sp. nov., isolated from wet mud.</title>
        <authorList>
            <person name="Kim D.U."/>
            <person name="Kim K.W."/>
            <person name="Kang M.S."/>
            <person name="Kim J.Y."/>
            <person name="Jang J.H."/>
            <person name="Kim M.K."/>
        </authorList>
    </citation>
    <scope>NUCLEOTIDE SEQUENCE [LARGE SCALE GENOMIC DNA]</scope>
    <source>
        <strain evidence="8 9">KCTC 52873</strain>
    </source>
</reference>
<dbReference type="PANTHER" id="PTHR30026:SF20">
    <property type="entry name" value="OUTER MEMBRANE PROTEIN TOLC"/>
    <property type="match status" value="1"/>
</dbReference>
<organism evidence="8 9">
    <name type="scientific">Adhaeribacter swui</name>
    <dbReference type="NCBI Taxonomy" id="2086471"/>
    <lineage>
        <taxon>Bacteria</taxon>
        <taxon>Pseudomonadati</taxon>
        <taxon>Bacteroidota</taxon>
        <taxon>Cytophagia</taxon>
        <taxon>Cytophagales</taxon>
        <taxon>Hymenobacteraceae</taxon>
        <taxon>Adhaeribacter</taxon>
    </lineage>
</organism>
<dbReference type="Pfam" id="PF02321">
    <property type="entry name" value="OEP"/>
    <property type="match status" value="1"/>
</dbReference>
<dbReference type="GO" id="GO:1990281">
    <property type="term" value="C:efflux pump complex"/>
    <property type="evidence" value="ECO:0007669"/>
    <property type="project" value="TreeGrafter"/>
</dbReference>
<dbReference type="SUPFAM" id="SSF56954">
    <property type="entry name" value="Outer membrane efflux proteins (OEP)"/>
    <property type="match status" value="1"/>
</dbReference>
<evidence type="ECO:0000256" key="2">
    <source>
        <dbReference type="ARBA" id="ARBA00007613"/>
    </source>
</evidence>
<evidence type="ECO:0000256" key="3">
    <source>
        <dbReference type="ARBA" id="ARBA00022448"/>
    </source>
</evidence>
<evidence type="ECO:0000256" key="1">
    <source>
        <dbReference type="ARBA" id="ARBA00004442"/>
    </source>
</evidence>
<protein>
    <submittedName>
        <fullName evidence="8">TolC family protein</fullName>
    </submittedName>
</protein>
<dbReference type="InterPro" id="IPR003423">
    <property type="entry name" value="OMP_efflux"/>
</dbReference>
<evidence type="ECO:0000256" key="6">
    <source>
        <dbReference type="ARBA" id="ARBA00023136"/>
    </source>
</evidence>
<comment type="similarity">
    <text evidence="2">Belongs to the outer membrane factor (OMF) (TC 1.B.17) family.</text>
</comment>
<dbReference type="InterPro" id="IPR051906">
    <property type="entry name" value="TolC-like"/>
</dbReference>
<accession>A0A7G7GAP0</accession>
<keyword evidence="9" id="KW-1185">Reference proteome</keyword>
<sequence>MKPVLNNFIIKPALLVFSRVNSGQPLRAFLARITQYKLLLLLELLITGISIRSQAEILNDSIKVVTFAAFYDQIKANHPVVRQAALLPKQAQQELRIARGYFDPQAISYYDRKDFKDQLYYENWNSMVKVPLWFGADLKAGYERNKGVNVNPEVKTPAAGLTYAGISLPIGQGWLIDQRRATLRQAQLLINAAEADKIKIINKLLLEASKDYWDWVLAYQRWQLYQTAYNLSEVRYRGVSERARYGDLAAIDTVEARVDLINRQQLLQQSLTEFQNSRLVVSNYLWTSDQNPVELVSSAVPAFNESDLNLIPADTLQQLFRFAQENHPELRKLDFKYKQLEIERRLAADKFKPKLNLEYNFLRQDFGLPVERLNSTYFLNNYKLGVSFSYPLLLRSERGKWQLTRYKLTETDLALTQTQRDITTALQTTYNELQMLAAQINTQETLVSQADILRRGEQTRFENGESSLFLVNTREMNLINQNVKLWELKTKYVKSIALLYWSAGTMDNW</sequence>
<keyword evidence="5" id="KW-0812">Transmembrane</keyword>
<evidence type="ECO:0000256" key="4">
    <source>
        <dbReference type="ARBA" id="ARBA00022452"/>
    </source>
</evidence>
<keyword evidence="3" id="KW-0813">Transport</keyword>
<dbReference type="Gene3D" id="1.20.1600.10">
    <property type="entry name" value="Outer membrane efflux proteins (OEP)"/>
    <property type="match status" value="1"/>
</dbReference>
<name>A0A7G7GAP0_9BACT</name>
<dbReference type="GO" id="GO:0009279">
    <property type="term" value="C:cell outer membrane"/>
    <property type="evidence" value="ECO:0007669"/>
    <property type="project" value="UniProtKB-SubCell"/>
</dbReference>
<dbReference type="GO" id="GO:0015288">
    <property type="term" value="F:porin activity"/>
    <property type="evidence" value="ECO:0007669"/>
    <property type="project" value="TreeGrafter"/>
</dbReference>
<dbReference type="EMBL" id="CP055156">
    <property type="protein sequence ID" value="QNF34224.1"/>
    <property type="molecule type" value="Genomic_DNA"/>
</dbReference>
<keyword evidence="6" id="KW-0472">Membrane</keyword>
<evidence type="ECO:0000256" key="7">
    <source>
        <dbReference type="ARBA" id="ARBA00023237"/>
    </source>
</evidence>
<comment type="subcellular location">
    <subcellularLocation>
        <location evidence="1">Cell outer membrane</location>
    </subcellularLocation>
</comment>